<proteinExistence type="predicted"/>
<organism evidence="2">
    <name type="scientific">Anthurium amnicola</name>
    <dbReference type="NCBI Taxonomy" id="1678845"/>
    <lineage>
        <taxon>Eukaryota</taxon>
        <taxon>Viridiplantae</taxon>
        <taxon>Streptophyta</taxon>
        <taxon>Embryophyta</taxon>
        <taxon>Tracheophyta</taxon>
        <taxon>Spermatophyta</taxon>
        <taxon>Magnoliopsida</taxon>
        <taxon>Liliopsida</taxon>
        <taxon>Araceae</taxon>
        <taxon>Pothoideae</taxon>
        <taxon>Potheae</taxon>
        <taxon>Anthurium</taxon>
    </lineage>
</organism>
<dbReference type="AlphaFoldDB" id="A0A1D1YVT2"/>
<feature type="non-terminal residue" evidence="2">
    <location>
        <position position="150"/>
    </location>
</feature>
<feature type="compositionally biased region" description="Basic residues" evidence="1">
    <location>
        <begin position="53"/>
        <end position="80"/>
    </location>
</feature>
<gene>
    <name evidence="2" type="primary">Wiz</name>
    <name evidence="2" type="ORF">g.3624</name>
</gene>
<protein>
    <submittedName>
        <fullName evidence="2">Protein Wiz</fullName>
    </submittedName>
</protein>
<dbReference type="EMBL" id="GDJX01009163">
    <property type="protein sequence ID" value="JAT58773.1"/>
    <property type="molecule type" value="Transcribed_RNA"/>
</dbReference>
<accession>A0A1D1YVT2</accession>
<feature type="non-terminal residue" evidence="2">
    <location>
        <position position="1"/>
    </location>
</feature>
<sequence>SSSPDAVFCCVVEEGLECGVLCSSSCQFFSYGREEGGCEGVEAGGGEGAGRRAEKKSRQRQRRSRKIRRRTEKGRTGRGRRGAEELSLIQEGGKQIKKKSRKILKKQFFIHTQVIRSVGLTQAWLPIPPAGPRVSCSIRLTHYPQLSLSL</sequence>
<evidence type="ECO:0000256" key="1">
    <source>
        <dbReference type="SAM" id="MobiDB-lite"/>
    </source>
</evidence>
<reference evidence="2" key="1">
    <citation type="submission" date="2015-07" db="EMBL/GenBank/DDBJ databases">
        <title>Transcriptome Assembly of Anthurium amnicola.</title>
        <authorList>
            <person name="Suzuki J."/>
        </authorList>
    </citation>
    <scope>NUCLEOTIDE SEQUENCE</scope>
</reference>
<evidence type="ECO:0000313" key="2">
    <source>
        <dbReference type="EMBL" id="JAT58773.1"/>
    </source>
</evidence>
<name>A0A1D1YVT2_9ARAE</name>
<feature type="region of interest" description="Disordered" evidence="1">
    <location>
        <begin position="41"/>
        <end position="87"/>
    </location>
</feature>